<dbReference type="SUPFAM" id="SSF56349">
    <property type="entry name" value="DNA breaking-rejoining enzymes"/>
    <property type="match status" value="1"/>
</dbReference>
<dbReference type="Gene3D" id="1.10.443.10">
    <property type="entry name" value="Intergrase catalytic core"/>
    <property type="match status" value="1"/>
</dbReference>
<sequence>MDKKLKPLFEKLPDNILILVFFSPFTKYKVVNYNYANYVLRQFLAELNIEPITIHGLRHTHASILLYEGVNVSYVSSRLGHGEVETTFNNCIHVIKELEERDQIKPADIFEKMKETCSKLFGVQNN</sequence>
<comment type="caution">
    <text evidence="3">The sequence shown here is derived from an EMBL/GenBank/DDBJ whole genome shotgun (WGS) entry which is preliminary data.</text>
</comment>
<reference evidence="3 4" key="1">
    <citation type="submission" date="2022-10" db="EMBL/GenBank/DDBJ databases">
        <title>Description of Fervidibacillus gen. nov. in the family Fervidibacillaceae fam. nov. with two species, Fervidibacillus albus sp. nov., and Fervidibacillus halotolerans sp. nov., isolated from tidal flat sediments.</title>
        <authorList>
            <person name="Kwon K.K."/>
            <person name="Yang S.-H."/>
        </authorList>
    </citation>
    <scope>NUCLEOTIDE SEQUENCE [LARGE SCALE GENOMIC DNA]</scope>
    <source>
        <strain evidence="3 4">DSM 23332</strain>
    </source>
</reference>
<name>A0ABT2WJB5_9BACI</name>
<dbReference type="Pfam" id="PF00589">
    <property type="entry name" value="Phage_integrase"/>
    <property type="match status" value="1"/>
</dbReference>
<dbReference type="InterPro" id="IPR002104">
    <property type="entry name" value="Integrase_catalytic"/>
</dbReference>
<evidence type="ECO:0000313" key="3">
    <source>
        <dbReference type="EMBL" id="MCU9595792.1"/>
    </source>
</evidence>
<evidence type="ECO:0000259" key="2">
    <source>
        <dbReference type="Pfam" id="PF00589"/>
    </source>
</evidence>
<evidence type="ECO:0000256" key="1">
    <source>
        <dbReference type="ARBA" id="ARBA00023172"/>
    </source>
</evidence>
<protein>
    <submittedName>
        <fullName evidence="3">Tyrosine-type recombinase/integrase</fullName>
    </submittedName>
</protein>
<dbReference type="InterPro" id="IPR011010">
    <property type="entry name" value="DNA_brk_join_enz"/>
</dbReference>
<evidence type="ECO:0000313" key="4">
    <source>
        <dbReference type="Proteomes" id="UP001208656"/>
    </source>
</evidence>
<accession>A0ABT2WJB5</accession>
<keyword evidence="1" id="KW-0233">DNA recombination</keyword>
<dbReference type="EMBL" id="JAOUSE010000077">
    <property type="protein sequence ID" value="MCU9595792.1"/>
    <property type="molecule type" value="Genomic_DNA"/>
</dbReference>
<dbReference type="RefSeq" id="WP_263062361.1">
    <property type="nucleotide sequence ID" value="NZ_JAOUSE010000077.1"/>
</dbReference>
<keyword evidence="4" id="KW-1185">Reference proteome</keyword>
<dbReference type="InterPro" id="IPR013762">
    <property type="entry name" value="Integrase-like_cat_sf"/>
</dbReference>
<feature type="domain" description="Tyr recombinase" evidence="2">
    <location>
        <begin position="27"/>
        <end position="94"/>
    </location>
</feature>
<organism evidence="3 4">
    <name type="scientific">Pallidibacillus thermolactis</name>
    <dbReference type="NCBI Taxonomy" id="251051"/>
    <lineage>
        <taxon>Bacteria</taxon>
        <taxon>Bacillati</taxon>
        <taxon>Bacillota</taxon>
        <taxon>Bacilli</taxon>
        <taxon>Bacillales</taxon>
        <taxon>Bacillaceae</taxon>
        <taxon>Pallidibacillus</taxon>
    </lineage>
</organism>
<gene>
    <name evidence="3" type="ORF">OEV82_15390</name>
</gene>
<proteinExistence type="predicted"/>
<dbReference type="Proteomes" id="UP001208656">
    <property type="component" value="Unassembled WGS sequence"/>
</dbReference>